<proteinExistence type="inferred from homology"/>
<evidence type="ECO:0000256" key="7">
    <source>
        <dbReference type="HAMAP-Rule" id="MF_00201"/>
    </source>
</evidence>
<dbReference type="Gene3D" id="2.40.50.140">
    <property type="entry name" value="Nucleic acid-binding proteins"/>
    <property type="match status" value="1"/>
</dbReference>
<gene>
    <name evidence="7" type="primary">recO</name>
    <name evidence="9" type="ORF">AY555_08010</name>
</gene>
<dbReference type="RefSeq" id="WP_066135433.1">
    <property type="nucleotide sequence ID" value="NZ_CP014525.1"/>
</dbReference>
<dbReference type="InterPro" id="IPR003717">
    <property type="entry name" value="RecO"/>
</dbReference>
<dbReference type="Gene3D" id="1.20.1440.120">
    <property type="entry name" value="Recombination protein O, C-terminal domain"/>
    <property type="match status" value="1"/>
</dbReference>
<dbReference type="OrthoDB" id="9804792at2"/>
<dbReference type="InterPro" id="IPR042242">
    <property type="entry name" value="RecO_C"/>
</dbReference>
<feature type="domain" description="DNA replication/recombination mediator RecO N-terminal" evidence="8">
    <location>
        <begin position="2"/>
        <end position="79"/>
    </location>
</feature>
<protein>
    <recommendedName>
        <fullName evidence="2 7">DNA repair protein RecO</fullName>
    </recommendedName>
    <alternativeName>
        <fullName evidence="6 7">Recombination protein O</fullName>
    </alternativeName>
</protein>
<dbReference type="KEGG" id="hjo:AY555_08010"/>
<reference evidence="9 10" key="1">
    <citation type="submission" date="2016-02" db="EMBL/GenBank/DDBJ databases">
        <title>Complete Genome of H5569, the type strain of the newly described species Haematospirillium jordaniae.</title>
        <authorList>
            <person name="Nicholson A.C."/>
            <person name="Humrighouse B.W."/>
            <person name="Loparov V."/>
            <person name="McQuiston J.R."/>
        </authorList>
    </citation>
    <scope>NUCLEOTIDE SEQUENCE [LARGE SCALE GENOMIC DNA]</scope>
    <source>
        <strain evidence="9 10">H5569</strain>
    </source>
</reference>
<dbReference type="NCBIfam" id="TIGR00613">
    <property type="entry name" value="reco"/>
    <property type="match status" value="1"/>
</dbReference>
<dbReference type="SUPFAM" id="SSF57863">
    <property type="entry name" value="ArfGap/RecO-like zinc finger"/>
    <property type="match status" value="1"/>
</dbReference>
<dbReference type="GO" id="GO:0006302">
    <property type="term" value="P:double-strand break repair"/>
    <property type="evidence" value="ECO:0007669"/>
    <property type="project" value="TreeGrafter"/>
</dbReference>
<dbReference type="GO" id="GO:0006310">
    <property type="term" value="P:DNA recombination"/>
    <property type="evidence" value="ECO:0007669"/>
    <property type="project" value="UniProtKB-UniRule"/>
</dbReference>
<evidence type="ECO:0000256" key="2">
    <source>
        <dbReference type="ARBA" id="ARBA00021310"/>
    </source>
</evidence>
<dbReference type="InterPro" id="IPR037278">
    <property type="entry name" value="ARFGAP/RecO"/>
</dbReference>
<organism evidence="9 10">
    <name type="scientific">Haematospirillum jordaniae</name>
    <dbReference type="NCBI Taxonomy" id="1549855"/>
    <lineage>
        <taxon>Bacteria</taxon>
        <taxon>Pseudomonadati</taxon>
        <taxon>Pseudomonadota</taxon>
        <taxon>Alphaproteobacteria</taxon>
        <taxon>Rhodospirillales</taxon>
        <taxon>Novispirillaceae</taxon>
        <taxon>Haematospirillum</taxon>
    </lineage>
</organism>
<dbReference type="Pfam" id="PF02565">
    <property type="entry name" value="RecO_C"/>
    <property type="match status" value="1"/>
</dbReference>
<dbReference type="STRING" id="1549855.AY555_08010"/>
<keyword evidence="10" id="KW-1185">Reference proteome</keyword>
<keyword evidence="4 7" id="KW-0233">DNA recombination</keyword>
<evidence type="ECO:0000313" key="10">
    <source>
        <dbReference type="Proteomes" id="UP000076066"/>
    </source>
</evidence>
<evidence type="ECO:0000256" key="3">
    <source>
        <dbReference type="ARBA" id="ARBA00022763"/>
    </source>
</evidence>
<accession>A0A143DEX5</accession>
<dbReference type="EMBL" id="CP014525">
    <property type="protein sequence ID" value="AMW35129.1"/>
    <property type="molecule type" value="Genomic_DNA"/>
</dbReference>
<evidence type="ECO:0000256" key="6">
    <source>
        <dbReference type="ARBA" id="ARBA00033409"/>
    </source>
</evidence>
<dbReference type="AlphaFoldDB" id="A0A143DEX5"/>
<evidence type="ECO:0000256" key="1">
    <source>
        <dbReference type="ARBA" id="ARBA00007452"/>
    </source>
</evidence>
<sequence>MAVAWQDTGVVLSIHPLGEGRVRLSVLTATRGRWNGLVMSSRLVRKGGTGVLQPGNIVQLYWKARLGEQLGIFDVELLESIAPHFFDQPITLEALASACAVLDTVLPERHPYPDIWAALLALLAALRECGRMDIYVRWEIKVLAGLGYGLDLSCCAATGSTSNLIYVSPKTGRAVSALAGEPYRDRLLVLPPFLVDPDEDADPSALLQGLNLTGYFLEKHLLVPPRACLPSVRQRLAQHFLSRP</sequence>
<dbReference type="PANTHER" id="PTHR33991:SF1">
    <property type="entry name" value="DNA REPAIR PROTEIN RECO"/>
    <property type="match status" value="1"/>
</dbReference>
<dbReference type="PANTHER" id="PTHR33991">
    <property type="entry name" value="DNA REPAIR PROTEIN RECO"/>
    <property type="match status" value="1"/>
</dbReference>
<evidence type="ECO:0000313" key="9">
    <source>
        <dbReference type="EMBL" id="AMW35129.1"/>
    </source>
</evidence>
<keyword evidence="3 7" id="KW-0227">DNA damage</keyword>
<evidence type="ECO:0000259" key="8">
    <source>
        <dbReference type="Pfam" id="PF11967"/>
    </source>
</evidence>
<dbReference type="HAMAP" id="MF_00201">
    <property type="entry name" value="RecO"/>
    <property type="match status" value="1"/>
</dbReference>
<dbReference type="InterPro" id="IPR012340">
    <property type="entry name" value="NA-bd_OB-fold"/>
</dbReference>
<dbReference type="GO" id="GO:0043590">
    <property type="term" value="C:bacterial nucleoid"/>
    <property type="evidence" value="ECO:0007669"/>
    <property type="project" value="TreeGrafter"/>
</dbReference>
<evidence type="ECO:0000256" key="4">
    <source>
        <dbReference type="ARBA" id="ARBA00023172"/>
    </source>
</evidence>
<dbReference type="Proteomes" id="UP000076066">
    <property type="component" value="Chromosome"/>
</dbReference>
<dbReference type="GeneID" id="53317100"/>
<comment type="similarity">
    <text evidence="1 7">Belongs to the RecO family.</text>
</comment>
<dbReference type="InterPro" id="IPR022572">
    <property type="entry name" value="DNA_rep/recomb_RecO_N"/>
</dbReference>
<name>A0A143DEX5_9PROT</name>
<dbReference type="Pfam" id="PF11967">
    <property type="entry name" value="RecO_N"/>
    <property type="match status" value="1"/>
</dbReference>
<comment type="function">
    <text evidence="7">Involved in DNA repair and RecF pathway recombination.</text>
</comment>
<keyword evidence="5 7" id="KW-0234">DNA repair</keyword>
<evidence type="ECO:0000256" key="5">
    <source>
        <dbReference type="ARBA" id="ARBA00023204"/>
    </source>
</evidence>